<dbReference type="Proteomes" id="UP000182993">
    <property type="component" value="Chromosome"/>
</dbReference>
<dbReference type="HAMAP" id="MF_00113">
    <property type="entry name" value="QueA"/>
    <property type="match status" value="1"/>
</dbReference>
<dbReference type="RefSeq" id="WP_071676352.1">
    <property type="nucleotide sequence ID" value="NZ_AP025593.1"/>
</dbReference>
<proteinExistence type="inferred from homology"/>
<dbReference type="OrthoDB" id="9805933at2"/>
<keyword evidence="5 13" id="KW-0808">Transferase</keyword>
<evidence type="ECO:0000256" key="2">
    <source>
        <dbReference type="ARBA" id="ARBA00004691"/>
    </source>
</evidence>
<dbReference type="NCBIfam" id="NF001140">
    <property type="entry name" value="PRK00147.1"/>
    <property type="match status" value="1"/>
</dbReference>
<evidence type="ECO:0000256" key="9">
    <source>
        <dbReference type="ARBA" id="ARBA00061210"/>
    </source>
</evidence>
<reference evidence="14" key="2">
    <citation type="journal article" date="2017" name="Stand. Genomic Sci.">
        <title>Complete genome sequence of Thermus brockianus GE-1 reveals key enzymes of xylan/xylose metabolism.</title>
        <authorList>
            <person name="Schaefers C."/>
            <person name="Blank S."/>
            <person name="Wiebusch S."/>
            <person name="Elleuche S."/>
            <person name="Antranikian G."/>
        </authorList>
    </citation>
    <scope>NUCLEOTIDE SEQUENCE</scope>
    <source>
        <strain evidence="14">GE-1</strain>
    </source>
</reference>
<dbReference type="GO" id="GO:0051075">
    <property type="term" value="F:S-adenosylmethionine:tRNA ribosyltransferase-isomerase activity"/>
    <property type="evidence" value="ECO:0007669"/>
    <property type="project" value="UniProtKB-EC"/>
</dbReference>
<gene>
    <name evidence="13 14" type="primary">queA</name>
    <name evidence="14" type="ORF">A0O31_00276</name>
    <name evidence="15" type="ORF">TbrSNM41_08890</name>
</gene>
<dbReference type="Gene3D" id="3.40.1780.10">
    <property type="entry name" value="QueA-like"/>
    <property type="match status" value="1"/>
</dbReference>
<comment type="similarity">
    <text evidence="9 13">Belongs to the QueA family.</text>
</comment>
<comment type="catalytic activity">
    <reaction evidence="8 13">
        <text>7-aminomethyl-7-carbaguanosine(34) in tRNA + S-adenosyl-L-methionine = epoxyqueuosine(34) in tRNA + adenine + L-methionine + 2 H(+)</text>
        <dbReference type="Rhea" id="RHEA:32155"/>
        <dbReference type="Rhea" id="RHEA-COMP:10342"/>
        <dbReference type="Rhea" id="RHEA-COMP:18582"/>
        <dbReference type="ChEBI" id="CHEBI:15378"/>
        <dbReference type="ChEBI" id="CHEBI:16708"/>
        <dbReference type="ChEBI" id="CHEBI:57844"/>
        <dbReference type="ChEBI" id="CHEBI:59789"/>
        <dbReference type="ChEBI" id="CHEBI:82833"/>
        <dbReference type="ChEBI" id="CHEBI:194443"/>
        <dbReference type="EC" id="2.4.99.17"/>
    </reaction>
</comment>
<evidence type="ECO:0000256" key="1">
    <source>
        <dbReference type="ARBA" id="ARBA00004496"/>
    </source>
</evidence>
<evidence type="ECO:0000256" key="6">
    <source>
        <dbReference type="ARBA" id="ARBA00022691"/>
    </source>
</evidence>
<reference evidence="15 17" key="3">
    <citation type="journal article" date="2022" name="Microbiol. Resour. Announc.">
        <title>Complete Genome Sequences of Thermus Strains Isolated from Senami Hot Spring in Japan.</title>
        <authorList>
            <person name="Miyazaki K."/>
        </authorList>
    </citation>
    <scope>NUCLEOTIDE SEQUENCE [LARGE SCALE GENOMIC DNA]</scope>
    <source>
        <strain evidence="15 17">SNM4-1</strain>
    </source>
</reference>
<evidence type="ECO:0000256" key="4">
    <source>
        <dbReference type="ARBA" id="ARBA00022490"/>
    </source>
</evidence>
<evidence type="ECO:0000313" key="16">
    <source>
        <dbReference type="Proteomes" id="UP000182993"/>
    </source>
</evidence>
<dbReference type="InterPro" id="IPR042119">
    <property type="entry name" value="QueA_dom2"/>
</dbReference>
<dbReference type="GO" id="GO:0008616">
    <property type="term" value="P:tRNA queuosine(34) biosynthetic process"/>
    <property type="evidence" value="ECO:0007669"/>
    <property type="project" value="UniProtKB-UniRule"/>
</dbReference>
<keyword evidence="14" id="KW-0413">Isomerase</keyword>
<dbReference type="UniPathway" id="UPA00392"/>
<evidence type="ECO:0000313" key="15">
    <source>
        <dbReference type="EMBL" id="BDG16155.1"/>
    </source>
</evidence>
<comment type="pathway">
    <text evidence="2 13">tRNA modification; tRNA-queuosine biosynthesis.</text>
</comment>
<reference evidence="16" key="1">
    <citation type="submission" date="2016-06" db="EMBL/GenBank/DDBJ databases">
        <title>Whole genome sequencing of Thermus brockianus strain GE-1.</title>
        <authorList>
            <person name="Schaefers C."/>
            <person name="Blank S."/>
            <person name="Wiebusch S."/>
            <person name="Elleuche S."/>
            <person name="Antranikian G."/>
        </authorList>
    </citation>
    <scope>NUCLEOTIDE SEQUENCE [LARGE SCALE GENOMIC DNA]</scope>
    <source>
        <strain evidence="16">GE-1</strain>
    </source>
</reference>
<keyword evidence="7 13" id="KW-0671">Queuosine biosynthesis</keyword>
<dbReference type="STRING" id="56956.A0O31_00276"/>
<dbReference type="EMBL" id="CP016312">
    <property type="protein sequence ID" value="APD08495.1"/>
    <property type="molecule type" value="Genomic_DNA"/>
</dbReference>
<dbReference type="NCBIfam" id="TIGR00113">
    <property type="entry name" value="queA"/>
    <property type="match status" value="1"/>
</dbReference>
<evidence type="ECO:0000313" key="17">
    <source>
        <dbReference type="Proteomes" id="UP000831120"/>
    </source>
</evidence>
<dbReference type="PANTHER" id="PTHR30307:SF0">
    <property type="entry name" value="S-ADENOSYLMETHIONINE:TRNA RIBOSYLTRANSFERASE-ISOMERASE"/>
    <property type="match status" value="1"/>
</dbReference>
<evidence type="ECO:0000256" key="13">
    <source>
        <dbReference type="HAMAP-Rule" id="MF_00113"/>
    </source>
</evidence>
<comment type="subcellular location">
    <subcellularLocation>
        <location evidence="1 13">Cytoplasm</location>
    </subcellularLocation>
</comment>
<dbReference type="InterPro" id="IPR036100">
    <property type="entry name" value="QueA_sf"/>
</dbReference>
<keyword evidence="6 13" id="KW-0949">S-adenosyl-L-methionine</keyword>
<dbReference type="FunFam" id="2.40.10.240:FF:000002">
    <property type="entry name" value="S-adenosylmethionine:tRNA ribosyltransferase-isomerase"/>
    <property type="match status" value="1"/>
</dbReference>
<evidence type="ECO:0000256" key="12">
    <source>
        <dbReference type="ARBA" id="ARBA00076160"/>
    </source>
</evidence>
<dbReference type="InterPro" id="IPR042118">
    <property type="entry name" value="QueA_dom1"/>
</dbReference>
<dbReference type="EC" id="2.4.99.17" evidence="10 13"/>
<evidence type="ECO:0000256" key="5">
    <source>
        <dbReference type="ARBA" id="ARBA00022679"/>
    </source>
</evidence>
<dbReference type="FunFam" id="3.40.1780.10:FF:000001">
    <property type="entry name" value="S-adenosylmethionine:tRNA ribosyltransferase-isomerase"/>
    <property type="match status" value="1"/>
</dbReference>
<name>A0A1J0LSP6_THEBO</name>
<evidence type="ECO:0000256" key="7">
    <source>
        <dbReference type="ARBA" id="ARBA00022785"/>
    </source>
</evidence>
<dbReference type="SUPFAM" id="SSF111337">
    <property type="entry name" value="QueA-like"/>
    <property type="match status" value="1"/>
</dbReference>
<dbReference type="AlphaFoldDB" id="A0A1J0LSP6"/>
<evidence type="ECO:0000256" key="8">
    <source>
        <dbReference type="ARBA" id="ARBA00052751"/>
    </source>
</evidence>
<evidence type="ECO:0000256" key="10">
    <source>
        <dbReference type="ARBA" id="ARBA00066503"/>
    </source>
</evidence>
<organism evidence="14 16">
    <name type="scientific">Thermus brockianus</name>
    <dbReference type="NCBI Taxonomy" id="56956"/>
    <lineage>
        <taxon>Bacteria</taxon>
        <taxon>Thermotogati</taxon>
        <taxon>Deinococcota</taxon>
        <taxon>Deinococci</taxon>
        <taxon>Thermales</taxon>
        <taxon>Thermaceae</taxon>
        <taxon>Thermus</taxon>
    </lineage>
</organism>
<protein>
    <recommendedName>
        <fullName evidence="11 13">S-adenosylmethionine:tRNA ribosyltransferase-isomerase</fullName>
        <ecNumber evidence="10 13">2.4.99.17</ecNumber>
    </recommendedName>
    <alternativeName>
        <fullName evidence="12 13">Queuosine biosynthesis protein QueA</fullName>
    </alternativeName>
</protein>
<dbReference type="Gene3D" id="2.40.10.240">
    <property type="entry name" value="QueA-like"/>
    <property type="match status" value="1"/>
</dbReference>
<evidence type="ECO:0000256" key="11">
    <source>
        <dbReference type="ARBA" id="ARBA00069325"/>
    </source>
</evidence>
<comment type="subunit">
    <text evidence="3 13">Monomer.</text>
</comment>
<accession>A0A1J0LSP6</accession>
<keyword evidence="17" id="KW-1185">Reference proteome</keyword>
<dbReference type="EMBL" id="AP025593">
    <property type="protein sequence ID" value="BDG16155.1"/>
    <property type="molecule type" value="Genomic_DNA"/>
</dbReference>
<dbReference type="InterPro" id="IPR003699">
    <property type="entry name" value="QueA"/>
</dbReference>
<dbReference type="PANTHER" id="PTHR30307">
    <property type="entry name" value="S-ADENOSYLMETHIONINE:TRNA RIBOSYLTRANSFERASE-ISOMERASE"/>
    <property type="match status" value="1"/>
</dbReference>
<dbReference type="GO" id="GO:0005737">
    <property type="term" value="C:cytoplasm"/>
    <property type="evidence" value="ECO:0007669"/>
    <property type="project" value="UniProtKB-SubCell"/>
</dbReference>
<dbReference type="KEGG" id="tbc:A0O31_00276"/>
<evidence type="ECO:0000313" key="14">
    <source>
        <dbReference type="EMBL" id="APD08495.1"/>
    </source>
</evidence>
<comment type="function">
    <text evidence="13">Transfers and isomerizes the ribose moiety from AdoMet to the 7-aminomethyl group of 7-deazaguanine (preQ1-tRNA) to give epoxyqueuosine (oQ-tRNA).</text>
</comment>
<dbReference type="Proteomes" id="UP000831120">
    <property type="component" value="Chromosome"/>
</dbReference>
<sequence>MTELDLYDYHLPPEQIAQAGAEPRDAARMMVVYREGPFRVEHRQVRDLPEFLRPGDVLVFNESKVIPARLLAQKPTGGRVEVLLVREKAPGLWEALLGPARRAPVGTRLRLLSPKDLRPVEGLEAEVVGVEPDGVRLLRFQGDLSAHLQAVGEVPLPPYIKAQIPLERYQTVYAKRPGSVAAPTAGLHFTPELLARLEAMGVELRFLTLHVGPGTFRPVKGDVEKHEMHAEPFEIPEATALAVNRARAEGRRVVAVGTTVVRALESAFREGEGVVPGEGETRLFIRPPYTFRAIDALFTNFHLPRSTLLMLVAAFLGRERTLAAYRLAVAEGYRFYSLGDAMLILPKAP</sequence>
<evidence type="ECO:0000256" key="3">
    <source>
        <dbReference type="ARBA" id="ARBA00011245"/>
    </source>
</evidence>
<keyword evidence="4 13" id="KW-0963">Cytoplasm</keyword>
<dbReference type="Pfam" id="PF02547">
    <property type="entry name" value="Queuosine_synth"/>
    <property type="match status" value="1"/>
</dbReference>